<dbReference type="InterPro" id="IPR012337">
    <property type="entry name" value="RNaseH-like_sf"/>
</dbReference>
<keyword evidence="1" id="KW-0732">Signal</keyword>
<feature type="chain" id="PRO_5043744114" description="RNase H type-1 domain-containing protein" evidence="1">
    <location>
        <begin position="18"/>
        <end position="377"/>
    </location>
</feature>
<name>A0AAW2E3Z2_9ROSI</name>
<feature type="signal peptide" evidence="1">
    <location>
        <begin position="1"/>
        <end position="17"/>
    </location>
</feature>
<evidence type="ECO:0000256" key="1">
    <source>
        <dbReference type="SAM" id="SignalP"/>
    </source>
</evidence>
<proteinExistence type="predicted"/>
<feature type="domain" description="RNase H type-1" evidence="2">
    <location>
        <begin position="152"/>
        <end position="265"/>
    </location>
</feature>
<reference evidence="3 4" key="1">
    <citation type="submission" date="2024-01" db="EMBL/GenBank/DDBJ databases">
        <title>A telomere-to-telomere, gap-free genome of sweet tea (Lithocarpus litseifolius).</title>
        <authorList>
            <person name="Zhou J."/>
        </authorList>
    </citation>
    <scope>NUCLEOTIDE SEQUENCE [LARGE SCALE GENOMIC DNA]</scope>
    <source>
        <strain evidence="3">Zhou-2022a</strain>
        <tissue evidence="3">Leaf</tissue>
    </source>
</reference>
<keyword evidence="4" id="KW-1185">Reference proteome</keyword>
<dbReference type="SUPFAM" id="SSF53098">
    <property type="entry name" value="Ribonuclease H-like"/>
    <property type="match status" value="1"/>
</dbReference>
<evidence type="ECO:0000313" key="3">
    <source>
        <dbReference type="EMBL" id="KAL0016817.1"/>
    </source>
</evidence>
<dbReference type="PANTHER" id="PTHR47723">
    <property type="entry name" value="OS05G0353850 PROTEIN"/>
    <property type="match status" value="1"/>
</dbReference>
<dbReference type="Gene3D" id="3.30.420.10">
    <property type="entry name" value="Ribonuclease H-like superfamily/Ribonuclease H"/>
    <property type="match status" value="1"/>
</dbReference>
<sequence>MLVSLFLIRPFMGSGFGSWIPCRGSKLSFGNACLQARGMLVENLCPHCNSSSESILHALRDCHILKAIWHQLGISYQDNAFYSAILQDWIMANCRDKGFRGSGQVPWNQTFMFAIRMIWKGRNQLVFENKKLKTSLAMDIKQRALEYFHCVAHPGLAGGGGLLREVNGNWVGGFARRIGTANGYTAKLWALRDGLLLCRQMNVQAVVFELDVRAIVDVFNHQARANTVVSSIMDDCKYLVTQIPQMSIRHIYREANRSADWLANLGLMLDSDFEFFPDPPVDLIPILEADCRGMYCYRQCTESVFSAYLPKKSSLFFDNRSSLSSLGCLFYQLGFVETLIRSPCHASQLQVRTLARVCAQGRVYRLCNSRPCRGLGS</sequence>
<dbReference type="InterPro" id="IPR036397">
    <property type="entry name" value="RNaseH_sf"/>
</dbReference>
<dbReference type="EMBL" id="JAZDWU010000001">
    <property type="protein sequence ID" value="KAL0016817.1"/>
    <property type="molecule type" value="Genomic_DNA"/>
</dbReference>
<gene>
    <name evidence="3" type="ORF">SO802_003886</name>
</gene>
<dbReference type="CDD" id="cd06222">
    <property type="entry name" value="RNase_H_like"/>
    <property type="match status" value="1"/>
</dbReference>
<evidence type="ECO:0000313" key="4">
    <source>
        <dbReference type="Proteomes" id="UP001459277"/>
    </source>
</evidence>
<evidence type="ECO:0000259" key="2">
    <source>
        <dbReference type="Pfam" id="PF13456"/>
    </source>
</evidence>
<dbReference type="PANTHER" id="PTHR47723:SF19">
    <property type="entry name" value="POLYNUCLEOTIDYL TRANSFERASE, RIBONUCLEASE H-LIKE SUPERFAMILY PROTEIN"/>
    <property type="match status" value="1"/>
</dbReference>
<organism evidence="3 4">
    <name type="scientific">Lithocarpus litseifolius</name>
    <dbReference type="NCBI Taxonomy" id="425828"/>
    <lineage>
        <taxon>Eukaryota</taxon>
        <taxon>Viridiplantae</taxon>
        <taxon>Streptophyta</taxon>
        <taxon>Embryophyta</taxon>
        <taxon>Tracheophyta</taxon>
        <taxon>Spermatophyta</taxon>
        <taxon>Magnoliopsida</taxon>
        <taxon>eudicotyledons</taxon>
        <taxon>Gunneridae</taxon>
        <taxon>Pentapetalae</taxon>
        <taxon>rosids</taxon>
        <taxon>fabids</taxon>
        <taxon>Fagales</taxon>
        <taxon>Fagaceae</taxon>
        <taxon>Lithocarpus</taxon>
    </lineage>
</organism>
<accession>A0AAW2E3Z2</accession>
<dbReference type="Pfam" id="PF13456">
    <property type="entry name" value="RVT_3"/>
    <property type="match status" value="1"/>
</dbReference>
<protein>
    <recommendedName>
        <fullName evidence="2">RNase H type-1 domain-containing protein</fullName>
    </recommendedName>
</protein>
<dbReference type="InterPro" id="IPR044730">
    <property type="entry name" value="RNase_H-like_dom_plant"/>
</dbReference>
<dbReference type="InterPro" id="IPR053151">
    <property type="entry name" value="RNase_H-like"/>
</dbReference>
<comment type="caution">
    <text evidence="3">The sequence shown here is derived from an EMBL/GenBank/DDBJ whole genome shotgun (WGS) entry which is preliminary data.</text>
</comment>
<dbReference type="GO" id="GO:0004523">
    <property type="term" value="F:RNA-DNA hybrid ribonuclease activity"/>
    <property type="evidence" value="ECO:0007669"/>
    <property type="project" value="InterPro"/>
</dbReference>
<dbReference type="GO" id="GO:0003676">
    <property type="term" value="F:nucleic acid binding"/>
    <property type="evidence" value="ECO:0007669"/>
    <property type="project" value="InterPro"/>
</dbReference>
<dbReference type="Proteomes" id="UP001459277">
    <property type="component" value="Unassembled WGS sequence"/>
</dbReference>
<dbReference type="AlphaFoldDB" id="A0AAW2E3Z2"/>
<dbReference type="InterPro" id="IPR002156">
    <property type="entry name" value="RNaseH_domain"/>
</dbReference>